<dbReference type="PANTHER" id="PTHR34069">
    <property type="entry name" value="3-OXOACYL-[ACYL-CARRIER-PROTEIN] SYNTHASE 3"/>
    <property type="match status" value="1"/>
</dbReference>
<dbReference type="SUPFAM" id="SSF53901">
    <property type="entry name" value="Thiolase-like"/>
    <property type="match status" value="2"/>
</dbReference>
<dbReference type="OrthoDB" id="2514738at2"/>
<dbReference type="AlphaFoldDB" id="A0A2S6GLV1"/>
<evidence type="ECO:0000313" key="3">
    <source>
        <dbReference type="Proteomes" id="UP000239203"/>
    </source>
</evidence>
<dbReference type="Pfam" id="PF08545">
    <property type="entry name" value="ACP_syn_III"/>
    <property type="match status" value="1"/>
</dbReference>
<dbReference type="InterPro" id="IPR016039">
    <property type="entry name" value="Thiolase-like"/>
</dbReference>
<gene>
    <name evidence="2" type="ORF">CLV40_111124</name>
</gene>
<dbReference type="InterPro" id="IPR013751">
    <property type="entry name" value="ACP_syn_III_N"/>
</dbReference>
<sequence length="342" mass="36159">MEFPDVHLLSAGTALPGAPVTNAALAARFGMDALWEQWIDTFIGTRSRHLALDLDTGERVGGLADLATAAAERAIADAALSPSDIDLVVLATATPDRLMPTTASVVADRLGIDGVPAFQLQSGCSGAVQALEVARRFLLDGRYRNALVLGGDVVARFFDLTADLRRVPPTELVGFVLFGDGAGAAVLSTDPAPGAAALRSVFTRLVGANREPGATLDWYGPHERAVRGTGASEDYKAIERHVPDMAAEVVKELLDDAGWTGDDVEHLLPPQLSGRMTELIADRLGVGGRRVTCVRETGNIGNGIVFFQLERLLGELRPGERAIGVSIESSKWIKSGFALEGV</sequence>
<dbReference type="RefSeq" id="WP_104480635.1">
    <property type="nucleotide sequence ID" value="NZ_CP154825.1"/>
</dbReference>
<dbReference type="EMBL" id="PTIX01000011">
    <property type="protein sequence ID" value="PPK66160.1"/>
    <property type="molecule type" value="Genomic_DNA"/>
</dbReference>
<dbReference type="GO" id="GO:0004315">
    <property type="term" value="F:3-oxoacyl-[acyl-carrier-protein] synthase activity"/>
    <property type="evidence" value="ECO:0007669"/>
    <property type="project" value="InterPro"/>
</dbReference>
<protein>
    <submittedName>
        <fullName evidence="2">3-oxoacyl-[acyl-carrier-protein] synthase-3</fullName>
    </submittedName>
</protein>
<organism evidence="2 3">
    <name type="scientific">Actinokineospora auranticolor</name>
    <dbReference type="NCBI Taxonomy" id="155976"/>
    <lineage>
        <taxon>Bacteria</taxon>
        <taxon>Bacillati</taxon>
        <taxon>Actinomycetota</taxon>
        <taxon>Actinomycetes</taxon>
        <taxon>Pseudonocardiales</taxon>
        <taxon>Pseudonocardiaceae</taxon>
        <taxon>Actinokineospora</taxon>
    </lineage>
</organism>
<evidence type="ECO:0000259" key="1">
    <source>
        <dbReference type="Pfam" id="PF08545"/>
    </source>
</evidence>
<proteinExistence type="predicted"/>
<dbReference type="GO" id="GO:0044550">
    <property type="term" value="P:secondary metabolite biosynthetic process"/>
    <property type="evidence" value="ECO:0007669"/>
    <property type="project" value="TreeGrafter"/>
</dbReference>
<dbReference type="PANTHER" id="PTHR34069:SF2">
    <property type="entry name" value="BETA-KETOACYL-[ACYL-CARRIER-PROTEIN] SYNTHASE III"/>
    <property type="match status" value="1"/>
</dbReference>
<dbReference type="Gene3D" id="3.40.47.10">
    <property type="match status" value="2"/>
</dbReference>
<accession>A0A2S6GLV1</accession>
<name>A0A2S6GLV1_9PSEU</name>
<dbReference type="GO" id="GO:0006633">
    <property type="term" value="P:fatty acid biosynthetic process"/>
    <property type="evidence" value="ECO:0007669"/>
    <property type="project" value="InterPro"/>
</dbReference>
<reference evidence="2 3" key="1">
    <citation type="submission" date="2018-02" db="EMBL/GenBank/DDBJ databases">
        <title>Genomic Encyclopedia of Archaeal and Bacterial Type Strains, Phase II (KMG-II): from individual species to whole genera.</title>
        <authorList>
            <person name="Goeker M."/>
        </authorList>
    </citation>
    <scope>NUCLEOTIDE SEQUENCE [LARGE SCALE GENOMIC DNA]</scope>
    <source>
        <strain evidence="2 3">YU 961-1</strain>
    </source>
</reference>
<keyword evidence="3" id="KW-1185">Reference proteome</keyword>
<comment type="caution">
    <text evidence="2">The sequence shown here is derived from an EMBL/GenBank/DDBJ whole genome shotgun (WGS) entry which is preliminary data.</text>
</comment>
<dbReference type="Proteomes" id="UP000239203">
    <property type="component" value="Unassembled WGS sequence"/>
</dbReference>
<evidence type="ECO:0000313" key="2">
    <source>
        <dbReference type="EMBL" id="PPK66160.1"/>
    </source>
</evidence>
<feature type="domain" description="Beta-ketoacyl-[acyl-carrier-protein] synthase III N-terminal" evidence="1">
    <location>
        <begin position="118"/>
        <end position="200"/>
    </location>
</feature>